<dbReference type="EMBL" id="AMYB01000011">
    <property type="protein sequence ID" value="OAC98295.1"/>
    <property type="molecule type" value="Genomic_DNA"/>
</dbReference>
<sequence length="833" mass="94765">MALDLPSHLGCLPFPSITGLYHHQHPIPPVYTFQWSYSSNSFSEYFYSYLLFPVARQSIWFIHRSSPHQAFLNTLNNMIVTMGQLPRSFTTCHLDPQESFDFDTEDDRSLLNYSVFSKYFNLLSKTEALSENEEALLASIRDFFKRIKERLSKLNGISLDTVQILFVTPLDWTEEHYKSKLRGFFLDMDWIKPEDNESKLIMIPFIRVLVECFQHPFQQNARHLTRERTSVLFSVQPANEDGEHTENEDGLVKFSYTFFKMQSAPEMIAVSKTLASSDFWLVPSVVRSDSIQLENLRNVMYNAVRNILARIRGEDSTWGLESNAAKKDDPAWVIVCNLESKAVFRRNTTITVGALEDIDFQKHQLQDLESWSFGQLIATILKEANVKQYFEQVCNFYKKATETYAVARDTPDGIQHILLYNSYRFRVSGDFSGQDFSDWIIDALIEENIIQPGNKFLTASQYNPKVAFQQPYKIMQIANAILPPVVVNDEEQNRPTVPAHKHKDSLITPNSFYVQANVAHTQIDFILNKKISSSEHAAELFTVQERSIAVEDIVSSTTHSLWNHYQSMLNLQEQQHCLFKRCQDHETMPLLSSNYVEFKRNAEKVINCWFTTNDAFPGERLDSYSLILVDQQCSCALKLSQRLLLEVGLKPAVGNLATTITSALFSNDFFGSYNLSTLIVVTSLKAIENTLLSCAIDRLLKQALEGFLRVHHNRLLLLYQGKYVANNVLRYLGRGDYLQLCDTKSNLWMFSIPSSNNRRPNGAGSALSSWLLPPSASRSASTPFNGPILPAPFLNTFTPACSFLLLDSRSAGSPIDPAHTKPSSTSSTTSLLL</sequence>
<name>A0A168H2I2_MUCCL</name>
<dbReference type="VEuPathDB" id="FungiDB:MUCCIDRAFT_115828"/>
<dbReference type="AlphaFoldDB" id="A0A168H2I2"/>
<reference evidence="1 2" key="1">
    <citation type="submission" date="2015-06" db="EMBL/GenBank/DDBJ databases">
        <title>Expansion of signal transduction pathways in fungi by whole-genome duplication.</title>
        <authorList>
            <consortium name="DOE Joint Genome Institute"/>
            <person name="Corrochano L.M."/>
            <person name="Kuo A."/>
            <person name="Marcet-Houben M."/>
            <person name="Polaino S."/>
            <person name="Salamov A."/>
            <person name="Villalobos J.M."/>
            <person name="Alvarez M.I."/>
            <person name="Avalos J."/>
            <person name="Benito E.P."/>
            <person name="Benoit I."/>
            <person name="Burger G."/>
            <person name="Camino L.P."/>
            <person name="Canovas D."/>
            <person name="Cerda-Olmedo E."/>
            <person name="Cheng J.-F."/>
            <person name="Dominguez A."/>
            <person name="Elias M."/>
            <person name="Eslava A.P."/>
            <person name="Glaser F."/>
            <person name="Grimwood J."/>
            <person name="Gutierrez G."/>
            <person name="Heitman J."/>
            <person name="Henrissat B."/>
            <person name="Iturriaga E.A."/>
            <person name="Lang B.F."/>
            <person name="Lavin J.L."/>
            <person name="Lee S."/>
            <person name="Li W."/>
            <person name="Lindquist E."/>
            <person name="Lopez-Garcia S."/>
            <person name="Luque E.M."/>
            <person name="Marcos A.T."/>
            <person name="Martin J."/>
            <person name="Mccluskey K."/>
            <person name="Medina H.R."/>
            <person name="Miralles-Duran A."/>
            <person name="Miyazaki A."/>
            <person name="Munoz-Torres E."/>
            <person name="Oguiza J.A."/>
            <person name="Ohm R."/>
            <person name="Olmedo M."/>
            <person name="Orejas M."/>
            <person name="Ortiz-Castellanos L."/>
            <person name="Pisabarro A.G."/>
            <person name="Rodriguez-Romero J."/>
            <person name="Ruiz-Herrera J."/>
            <person name="Ruiz-Vazquez R."/>
            <person name="Sanz C."/>
            <person name="Schackwitz W."/>
            <person name="Schmutz J."/>
            <person name="Shahriari M."/>
            <person name="Shelest E."/>
            <person name="Silva-Franco F."/>
            <person name="Soanes D."/>
            <person name="Syed K."/>
            <person name="Tagua V.G."/>
            <person name="Talbot N.J."/>
            <person name="Thon M."/>
            <person name="De Vries R.P."/>
            <person name="Wiebenga A."/>
            <person name="Yadav J.S."/>
            <person name="Braun E.L."/>
            <person name="Baker S."/>
            <person name="Garre V."/>
            <person name="Horwitz B."/>
            <person name="Torres-Martinez S."/>
            <person name="Idnurm A."/>
            <person name="Herrera-Estrella A."/>
            <person name="Gabaldon T."/>
            <person name="Grigoriev I.V."/>
        </authorList>
    </citation>
    <scope>NUCLEOTIDE SEQUENCE [LARGE SCALE GENOMIC DNA]</scope>
    <source>
        <strain evidence="1 2">CBS 277.49</strain>
    </source>
</reference>
<evidence type="ECO:0000313" key="2">
    <source>
        <dbReference type="Proteomes" id="UP000077051"/>
    </source>
</evidence>
<protein>
    <submittedName>
        <fullName evidence="1">Uncharacterized protein</fullName>
    </submittedName>
</protein>
<keyword evidence="2" id="KW-1185">Reference proteome</keyword>
<gene>
    <name evidence="1" type="ORF">MUCCIDRAFT_115828</name>
</gene>
<proteinExistence type="predicted"/>
<evidence type="ECO:0000313" key="1">
    <source>
        <dbReference type="EMBL" id="OAC98295.1"/>
    </source>
</evidence>
<dbReference type="Proteomes" id="UP000077051">
    <property type="component" value="Unassembled WGS sequence"/>
</dbReference>
<organism evidence="1 2">
    <name type="scientific">Mucor lusitanicus CBS 277.49</name>
    <dbReference type="NCBI Taxonomy" id="747725"/>
    <lineage>
        <taxon>Eukaryota</taxon>
        <taxon>Fungi</taxon>
        <taxon>Fungi incertae sedis</taxon>
        <taxon>Mucoromycota</taxon>
        <taxon>Mucoromycotina</taxon>
        <taxon>Mucoromycetes</taxon>
        <taxon>Mucorales</taxon>
        <taxon>Mucorineae</taxon>
        <taxon>Mucoraceae</taxon>
        <taxon>Mucor</taxon>
    </lineage>
</organism>
<accession>A0A168H2I2</accession>
<dbReference type="OrthoDB" id="10378825at2759"/>
<comment type="caution">
    <text evidence="1">The sequence shown here is derived from an EMBL/GenBank/DDBJ whole genome shotgun (WGS) entry which is preliminary data.</text>
</comment>